<reference evidence="2 3" key="1">
    <citation type="submission" date="2015-09" db="EMBL/GenBank/DDBJ databases">
        <authorList>
            <consortium name="Swine Surveillance"/>
        </authorList>
    </citation>
    <scope>NUCLEOTIDE SEQUENCE [LARGE SCALE GENOMIC DNA]</scope>
    <source>
        <strain evidence="2 3">CECT 7688</strain>
    </source>
</reference>
<evidence type="ECO:0000313" key="3">
    <source>
        <dbReference type="Proteomes" id="UP000054823"/>
    </source>
</evidence>
<dbReference type="EMBL" id="CYPW01000024">
    <property type="protein sequence ID" value="CUH52982.1"/>
    <property type="molecule type" value="Genomic_DNA"/>
</dbReference>
<name>A0A0P1FEU1_9RHOB</name>
<keyword evidence="3" id="KW-1185">Reference proteome</keyword>
<evidence type="ECO:0000256" key="1">
    <source>
        <dbReference type="SAM" id="SignalP"/>
    </source>
</evidence>
<keyword evidence="1" id="KW-0732">Signal</keyword>
<dbReference type="AlphaFoldDB" id="A0A0P1FEU1"/>
<feature type="chain" id="PRO_5006062535" description="Lipoprotein" evidence="1">
    <location>
        <begin position="17"/>
        <end position="61"/>
    </location>
</feature>
<dbReference type="Proteomes" id="UP000054823">
    <property type="component" value="Unassembled WGS sequence"/>
</dbReference>
<feature type="signal peptide" evidence="1">
    <location>
        <begin position="1"/>
        <end position="16"/>
    </location>
</feature>
<sequence>MKPLYAALCVAGLALAACSQQEEPTPVYAQPSFDKAGNASCPGGYDLTTTDSGALVCAPAS</sequence>
<gene>
    <name evidence="2" type="ORF">SHM7688_02431</name>
</gene>
<organism evidence="2 3">
    <name type="scientific">Shimia marina</name>
    <dbReference type="NCBI Taxonomy" id="321267"/>
    <lineage>
        <taxon>Bacteria</taxon>
        <taxon>Pseudomonadati</taxon>
        <taxon>Pseudomonadota</taxon>
        <taxon>Alphaproteobacteria</taxon>
        <taxon>Rhodobacterales</taxon>
        <taxon>Roseobacteraceae</taxon>
    </lineage>
</organism>
<evidence type="ECO:0000313" key="2">
    <source>
        <dbReference type="EMBL" id="CUH52982.1"/>
    </source>
</evidence>
<proteinExistence type="predicted"/>
<protein>
    <recommendedName>
        <fullName evidence="4">Lipoprotein</fullName>
    </recommendedName>
</protein>
<dbReference type="RefSeq" id="WP_058240157.1">
    <property type="nucleotide sequence ID" value="NZ_FOMU01000003.1"/>
</dbReference>
<dbReference type="PROSITE" id="PS51257">
    <property type="entry name" value="PROKAR_LIPOPROTEIN"/>
    <property type="match status" value="1"/>
</dbReference>
<evidence type="ECO:0008006" key="4">
    <source>
        <dbReference type="Google" id="ProtNLM"/>
    </source>
</evidence>
<dbReference type="OrthoDB" id="7871094at2"/>
<accession>A0A0P1FEU1</accession>